<dbReference type="EMBL" id="LR131273">
    <property type="protein sequence ID" value="VDR38630.1"/>
    <property type="molecule type" value="Genomic_DNA"/>
</dbReference>
<evidence type="ECO:0000313" key="2">
    <source>
        <dbReference type="Proteomes" id="UP000271626"/>
    </source>
</evidence>
<reference evidence="1 2" key="1">
    <citation type="submission" date="2018-12" db="EMBL/GenBank/DDBJ databases">
        <authorList>
            <consortium name="Pathogen Informatics"/>
        </authorList>
    </citation>
    <scope>NUCLEOTIDE SEQUENCE [LARGE SCALE GENOMIC DNA]</scope>
    <source>
        <strain evidence="1 2">NCTC10741</strain>
    </source>
</reference>
<protein>
    <submittedName>
        <fullName evidence="1">Uncharacterized protein</fullName>
    </submittedName>
</protein>
<evidence type="ECO:0000313" key="1">
    <source>
        <dbReference type="EMBL" id="VDR38630.1"/>
    </source>
</evidence>
<organism evidence="1 2">
    <name type="scientific">Tsukamurella paurometabola</name>
    <name type="common">Corynebacterium paurometabolum</name>
    <dbReference type="NCBI Taxonomy" id="2061"/>
    <lineage>
        <taxon>Bacteria</taxon>
        <taxon>Bacillati</taxon>
        <taxon>Actinomycetota</taxon>
        <taxon>Actinomycetes</taxon>
        <taxon>Mycobacteriales</taxon>
        <taxon>Tsukamurellaceae</taxon>
        <taxon>Tsukamurella</taxon>
    </lineage>
</organism>
<dbReference type="AlphaFoldDB" id="A0A3P8MAV3"/>
<proteinExistence type="predicted"/>
<sequence length="292" mass="32475">MMILGGCGVVWGWLSPPSWLDPPFRMNVGTAALGFLVGVPVAAVVIDTVTRSALERAAEADLRTRLATAIVNINAEVTELRMSPLMRGLRDVIDAFQADTELHPALDPVDDAAEDERHRRAVQQYRNRLKGDPPFEQDTALRGIRQFTDALQGCSRRLGWELDNMRGPLPRFGGEDAPDIDAGRKLERTVFELSVKLRGVKSTLSCEILYPVPSDPDHFESRTLRTLDLFARGGPDLEAWQGTSDTRESIESAMRILRDAASDVDVQLREAQEDIRALREDPAWGRLLSDAF</sequence>
<dbReference type="Proteomes" id="UP000271626">
    <property type="component" value="Chromosome"/>
</dbReference>
<gene>
    <name evidence="1" type="ORF">NCTC10741_01753</name>
</gene>
<accession>A0A3P8MAV3</accession>
<name>A0A3P8MAV3_TSUPA</name>